<dbReference type="AlphaFoldDB" id="A0A9X2S072"/>
<organism evidence="1 2">
    <name type="scientific">Terrisporobacter muris</name>
    <dbReference type="NCBI Taxonomy" id="2963284"/>
    <lineage>
        <taxon>Bacteria</taxon>
        <taxon>Bacillati</taxon>
        <taxon>Bacillota</taxon>
        <taxon>Clostridia</taxon>
        <taxon>Peptostreptococcales</taxon>
        <taxon>Peptostreptococcaceae</taxon>
        <taxon>Terrisporobacter</taxon>
    </lineage>
</organism>
<sequence>MKGKKIEQVLILANVYIEEGMTYSDAVKKAEIEVSKLEREKYESKI</sequence>
<keyword evidence="2" id="KW-1185">Reference proteome</keyword>
<evidence type="ECO:0000313" key="2">
    <source>
        <dbReference type="Proteomes" id="UP001140817"/>
    </source>
</evidence>
<name>A0A9X2S072_9FIRM</name>
<reference evidence="1" key="1">
    <citation type="submission" date="2022-07" db="EMBL/GenBank/DDBJ databases">
        <title>Enhanced cultured diversity of the mouse gut microbiota enables custom-made synthetic communities.</title>
        <authorList>
            <person name="Afrizal A."/>
        </authorList>
    </citation>
    <scope>NUCLEOTIDE SEQUENCE</scope>
    <source>
        <strain evidence="1">DSM 29186</strain>
    </source>
</reference>
<dbReference type="EMBL" id="JANKBY010000017">
    <property type="protein sequence ID" value="MCR1821728.1"/>
    <property type="molecule type" value="Genomic_DNA"/>
</dbReference>
<dbReference type="Proteomes" id="UP001140817">
    <property type="component" value="Unassembled WGS sequence"/>
</dbReference>
<protein>
    <submittedName>
        <fullName evidence="1">Uncharacterized protein</fullName>
    </submittedName>
</protein>
<proteinExistence type="predicted"/>
<accession>A0A9X2S072</accession>
<gene>
    <name evidence="1" type="ORF">NSA58_02910</name>
</gene>
<dbReference type="RefSeq" id="WP_257560041.1">
    <property type="nucleotide sequence ID" value="NZ_JANKBY010000017.1"/>
</dbReference>
<evidence type="ECO:0000313" key="1">
    <source>
        <dbReference type="EMBL" id="MCR1821728.1"/>
    </source>
</evidence>
<comment type="caution">
    <text evidence="1">The sequence shown here is derived from an EMBL/GenBank/DDBJ whole genome shotgun (WGS) entry which is preliminary data.</text>
</comment>